<dbReference type="Proteomes" id="UP000254924">
    <property type="component" value="Unassembled WGS sequence"/>
</dbReference>
<proteinExistence type="predicted"/>
<gene>
    <name evidence="1" type="ORF">NCTC12224_01864</name>
</gene>
<evidence type="ECO:0000313" key="1">
    <source>
        <dbReference type="EMBL" id="SUN62401.1"/>
    </source>
</evidence>
<dbReference type="EMBL" id="UHFN01000007">
    <property type="protein sequence ID" value="SUN62401.1"/>
    <property type="molecule type" value="Genomic_DNA"/>
</dbReference>
<accession>A0A380KBR5</accession>
<organism evidence="1 2">
    <name type="scientific">Streptococcus hyointestinalis</name>
    <dbReference type="NCBI Taxonomy" id="1337"/>
    <lineage>
        <taxon>Bacteria</taxon>
        <taxon>Bacillati</taxon>
        <taxon>Bacillota</taxon>
        <taxon>Bacilli</taxon>
        <taxon>Lactobacillales</taxon>
        <taxon>Streptococcaceae</taxon>
        <taxon>Streptococcus</taxon>
    </lineage>
</organism>
<reference evidence="1 2" key="1">
    <citation type="submission" date="2018-06" db="EMBL/GenBank/DDBJ databases">
        <authorList>
            <consortium name="Pathogen Informatics"/>
            <person name="Doyle S."/>
        </authorList>
    </citation>
    <scope>NUCLEOTIDE SEQUENCE [LARGE SCALE GENOMIC DNA]</scope>
    <source>
        <strain evidence="1 2">NCTC12224</strain>
    </source>
</reference>
<sequence>MSSSDSTLLNLLENNCILYLKNGRIEHVQAPEYGRVTLAYHDGKFSHYERAETIK</sequence>
<dbReference type="AlphaFoldDB" id="A0A380KBR5"/>
<evidence type="ECO:0000313" key="2">
    <source>
        <dbReference type="Proteomes" id="UP000254924"/>
    </source>
</evidence>
<name>A0A380KBR5_9STRE</name>
<keyword evidence="2" id="KW-1185">Reference proteome</keyword>
<protein>
    <submittedName>
        <fullName evidence="1">Uncharacterized protein</fullName>
    </submittedName>
</protein>